<evidence type="ECO:0000313" key="2">
    <source>
        <dbReference type="EMBL" id="GAG48847.1"/>
    </source>
</evidence>
<dbReference type="EMBL" id="BARS01053117">
    <property type="protein sequence ID" value="GAG48847.1"/>
    <property type="molecule type" value="Genomic_DNA"/>
</dbReference>
<organism evidence="2">
    <name type="scientific">marine sediment metagenome</name>
    <dbReference type="NCBI Taxonomy" id="412755"/>
    <lineage>
        <taxon>unclassified sequences</taxon>
        <taxon>metagenomes</taxon>
        <taxon>ecological metagenomes</taxon>
    </lineage>
</organism>
<protein>
    <recommendedName>
        <fullName evidence="1">AB hydrolase-1 domain-containing protein</fullName>
    </recommendedName>
</protein>
<feature type="non-terminal residue" evidence="2">
    <location>
        <position position="228"/>
    </location>
</feature>
<dbReference type="InterPro" id="IPR029058">
    <property type="entry name" value="AB_hydrolase_fold"/>
</dbReference>
<gene>
    <name evidence="2" type="ORF">S01H1_78875</name>
</gene>
<dbReference type="Pfam" id="PF00561">
    <property type="entry name" value="Abhydrolase_1"/>
    <property type="match status" value="1"/>
</dbReference>
<dbReference type="PANTHER" id="PTHR43433:SF8">
    <property type="entry name" value="BIFUNCTIONAL LIPASE_ADENYLATE CYCLASE LIPJ"/>
    <property type="match status" value="1"/>
</dbReference>
<dbReference type="SUPFAM" id="SSF53474">
    <property type="entry name" value="alpha/beta-Hydrolases"/>
    <property type="match status" value="1"/>
</dbReference>
<sequence length="228" mass="25166">RLLLIRYDGRGMGLSDREVNDFSPESHLRDLEAVVDAVGLEKVALFGLSQGGPTAIAYWARHPDRVSHLIPYGSFPRLALLDTEEGRQGFEAITTLVRQGWGRDVPAHRQFFTSLFMPDADIDAIGAFNEMQRVSTSAENAAAFISALRDIDVRQLLPQVRAPTLVIHRRGDTMVPFELGRELAAGIPGARFLPLEGRNHFYLPNEPVGEIIYKAVEEFVGVGGEAEA</sequence>
<comment type="caution">
    <text evidence="2">The sequence shown here is derived from an EMBL/GenBank/DDBJ whole genome shotgun (WGS) entry which is preliminary data.</text>
</comment>
<dbReference type="Gene3D" id="3.40.50.1820">
    <property type="entry name" value="alpha/beta hydrolase"/>
    <property type="match status" value="1"/>
</dbReference>
<accession>X0YPL1</accession>
<dbReference type="InterPro" id="IPR050471">
    <property type="entry name" value="AB_hydrolase"/>
</dbReference>
<evidence type="ECO:0000259" key="1">
    <source>
        <dbReference type="Pfam" id="PF00561"/>
    </source>
</evidence>
<dbReference type="PRINTS" id="PR00111">
    <property type="entry name" value="ABHYDROLASE"/>
</dbReference>
<reference evidence="2" key="1">
    <citation type="journal article" date="2014" name="Front. Microbiol.">
        <title>High frequency of phylogenetically diverse reductive dehalogenase-homologous genes in deep subseafloor sedimentary metagenomes.</title>
        <authorList>
            <person name="Kawai M."/>
            <person name="Futagami T."/>
            <person name="Toyoda A."/>
            <person name="Takaki Y."/>
            <person name="Nishi S."/>
            <person name="Hori S."/>
            <person name="Arai W."/>
            <person name="Tsubouchi T."/>
            <person name="Morono Y."/>
            <person name="Uchiyama I."/>
            <person name="Ito T."/>
            <person name="Fujiyama A."/>
            <person name="Inagaki F."/>
            <person name="Takami H."/>
        </authorList>
    </citation>
    <scope>NUCLEOTIDE SEQUENCE</scope>
    <source>
        <strain evidence="2">Expedition CK06-06</strain>
    </source>
</reference>
<dbReference type="AlphaFoldDB" id="X0YPL1"/>
<feature type="domain" description="AB hydrolase-1" evidence="1">
    <location>
        <begin position="5"/>
        <end position="201"/>
    </location>
</feature>
<dbReference type="PANTHER" id="PTHR43433">
    <property type="entry name" value="HYDROLASE, ALPHA/BETA FOLD FAMILY PROTEIN"/>
    <property type="match status" value="1"/>
</dbReference>
<name>X0YPL1_9ZZZZ</name>
<feature type="non-terminal residue" evidence="2">
    <location>
        <position position="1"/>
    </location>
</feature>
<proteinExistence type="predicted"/>
<dbReference type="InterPro" id="IPR000073">
    <property type="entry name" value="AB_hydrolase_1"/>
</dbReference>